<organism evidence="1">
    <name type="scientific">Corynebacterium matruchotii ATCC 33806</name>
    <dbReference type="NCBI Taxonomy" id="566549"/>
    <lineage>
        <taxon>Bacteria</taxon>
        <taxon>Bacillati</taxon>
        <taxon>Actinomycetota</taxon>
        <taxon>Actinomycetes</taxon>
        <taxon>Mycobacteriales</taxon>
        <taxon>Corynebacteriaceae</taxon>
        <taxon>Corynebacterium</taxon>
    </lineage>
</organism>
<dbReference type="EMBL" id="ACEB01000017">
    <property type="protein sequence ID" value="EEG27404.1"/>
    <property type="molecule type" value="Genomic_DNA"/>
</dbReference>
<name>C0E262_9CORY</name>
<gene>
    <name evidence="1" type="ORF">CORMATOL_01067</name>
</gene>
<proteinExistence type="predicted"/>
<protein>
    <submittedName>
        <fullName evidence="1">Uncharacterized protein</fullName>
    </submittedName>
</protein>
<dbReference type="Pfam" id="PF25681">
    <property type="entry name" value="Phage_TTP_17"/>
    <property type="match status" value="1"/>
</dbReference>
<dbReference type="AlphaFoldDB" id="C0E262"/>
<dbReference type="Proteomes" id="UP000006247">
    <property type="component" value="Unassembled WGS sequence"/>
</dbReference>
<dbReference type="InterPro" id="IPR058154">
    <property type="entry name" value="Bxb1_TTP-like"/>
</dbReference>
<accession>C0E262</accession>
<evidence type="ECO:0000313" key="1">
    <source>
        <dbReference type="EMBL" id="EEG27404.1"/>
    </source>
</evidence>
<dbReference type="HOGENOM" id="CLU_076879_0_0_11"/>
<sequence length="319" mass="34345">MRGEEIAVTTADFYKLKDKTDDLLFAALDYALLLCPYGIKIPDRITDNTGKLLELPEGWFSIGEGEKKAGVELAPDSKVEGPEGYGSRGRRRAFVTDETFTIDFTAQESRWRTLQMFYDLLEGQYDEGTGFFAKKRRAARVREYSALVLAKDGDPGAEIYPHFVFPKITVEKRGKQSFSETDALTFPLTLAAQEDEKYGSMYGFGLAGPGFTPELAKLMGITGAHKLSDSKFKFSVKGATGGTYTITVSGKTTAAIPYNADAAAVQAAIRALGENEAEATGTVDAGFVITKVSAAPTVAATDLTGGGFPKTVEATKDPS</sequence>
<reference evidence="1" key="1">
    <citation type="submission" date="2009-01" db="EMBL/GenBank/DDBJ databases">
        <authorList>
            <person name="Fulton L."/>
            <person name="Clifton S."/>
            <person name="Chinwalla A.T."/>
            <person name="Mitreva M."/>
            <person name="Sodergren E."/>
            <person name="Weinstock G."/>
            <person name="Clifton S."/>
            <person name="Dooling D.J."/>
            <person name="Fulton B."/>
            <person name="Minx P."/>
            <person name="Pepin K.H."/>
            <person name="Johnson M."/>
            <person name="Bhonagiri V."/>
            <person name="Nash W.E."/>
            <person name="Mardis E.R."/>
            <person name="Wilson R.K."/>
        </authorList>
    </citation>
    <scope>NUCLEOTIDE SEQUENCE [LARGE SCALE GENOMIC DNA]</scope>
    <source>
        <strain evidence="1">ATCC 33806</strain>
    </source>
</reference>
<comment type="caution">
    <text evidence="1">The sequence shown here is derived from an EMBL/GenBank/DDBJ whole genome shotgun (WGS) entry which is preliminary data.</text>
</comment>